<feature type="domain" description="Laminin EGF-like" evidence="14">
    <location>
        <begin position="1014"/>
        <end position="1063"/>
    </location>
</feature>
<evidence type="ECO:0000256" key="5">
    <source>
        <dbReference type="ARBA" id="ARBA00022737"/>
    </source>
</evidence>
<dbReference type="Proteomes" id="UP001626550">
    <property type="component" value="Unassembled WGS sequence"/>
</dbReference>
<evidence type="ECO:0000256" key="13">
    <source>
        <dbReference type="SAM" id="SignalP"/>
    </source>
</evidence>
<feature type="domain" description="Laminin EGF-like" evidence="14">
    <location>
        <begin position="707"/>
        <end position="754"/>
    </location>
</feature>
<evidence type="ECO:0000256" key="12">
    <source>
        <dbReference type="PROSITE-ProRule" id="PRU00460"/>
    </source>
</evidence>
<dbReference type="PROSITE" id="PS01248">
    <property type="entry name" value="EGF_LAM_1"/>
    <property type="match status" value="4"/>
</dbReference>
<dbReference type="EMBL" id="JBJKFK010000256">
    <property type="protein sequence ID" value="KAL3318342.1"/>
    <property type="molecule type" value="Genomic_DNA"/>
</dbReference>
<feature type="disulfide bond" evidence="12">
    <location>
        <begin position="483"/>
        <end position="492"/>
    </location>
</feature>
<proteinExistence type="predicted"/>
<evidence type="ECO:0000256" key="3">
    <source>
        <dbReference type="ARBA" id="ARBA00022530"/>
    </source>
</evidence>
<feature type="disulfide bond" evidence="12">
    <location>
        <begin position="533"/>
        <end position="542"/>
    </location>
</feature>
<comment type="caution">
    <text evidence="12">Lacks conserved residue(s) required for the propagation of feature annotation.</text>
</comment>
<protein>
    <submittedName>
        <fullName evidence="16">Laminin subunit beta-1</fullName>
    </submittedName>
</protein>
<keyword evidence="9 12" id="KW-1015">Disulfide bond</keyword>
<keyword evidence="4 13" id="KW-0732">Signal</keyword>
<dbReference type="GO" id="GO:0007155">
    <property type="term" value="P:cell adhesion"/>
    <property type="evidence" value="ECO:0007669"/>
    <property type="project" value="UniProtKB-KW"/>
</dbReference>
<dbReference type="Gene3D" id="2.170.300.10">
    <property type="entry name" value="Tie2 ligand-binding domain superfamily"/>
    <property type="match status" value="1"/>
</dbReference>
<dbReference type="FunFam" id="2.10.25.10:FF:000051">
    <property type="entry name" value="Laminin subunit alpha 4"/>
    <property type="match status" value="1"/>
</dbReference>
<dbReference type="PANTHER" id="PTHR10574">
    <property type="entry name" value="NETRIN/LAMININ-RELATED"/>
    <property type="match status" value="1"/>
</dbReference>
<feature type="domain" description="Laminin EGF-like" evidence="14">
    <location>
        <begin position="755"/>
        <end position="799"/>
    </location>
</feature>
<dbReference type="FunFam" id="2.10.25.10:FF:000775">
    <property type="entry name" value="Predicted protein"/>
    <property type="match status" value="1"/>
</dbReference>
<feature type="domain" description="Laminin EGF-like" evidence="14">
    <location>
        <begin position="1064"/>
        <end position="1111"/>
    </location>
</feature>
<dbReference type="Pfam" id="PF24973">
    <property type="entry name" value="EGF_LMN_ATRN"/>
    <property type="match status" value="1"/>
</dbReference>
<evidence type="ECO:0000256" key="6">
    <source>
        <dbReference type="ARBA" id="ARBA00022869"/>
    </source>
</evidence>
<feature type="disulfide bond" evidence="12">
    <location>
        <begin position="709"/>
        <end position="726"/>
    </location>
</feature>
<keyword evidence="10" id="KW-0325">Glycoprotein</keyword>
<feature type="disulfide bond" evidence="12">
    <location>
        <begin position="512"/>
        <end position="524"/>
    </location>
</feature>
<evidence type="ECO:0000313" key="16">
    <source>
        <dbReference type="EMBL" id="KAL3318342.1"/>
    </source>
</evidence>
<feature type="disulfide bond" evidence="12">
    <location>
        <begin position="986"/>
        <end position="995"/>
    </location>
</feature>
<feature type="disulfide bond" evidence="12">
    <location>
        <begin position="1035"/>
        <end position="1044"/>
    </location>
</feature>
<dbReference type="PROSITE" id="PS50027">
    <property type="entry name" value="EGF_LAM_2"/>
    <property type="match status" value="10"/>
</dbReference>
<dbReference type="InterPro" id="IPR000742">
    <property type="entry name" value="EGF"/>
</dbReference>
<keyword evidence="17" id="KW-1185">Reference proteome</keyword>
<reference evidence="16 17" key="1">
    <citation type="submission" date="2024-11" db="EMBL/GenBank/DDBJ databases">
        <title>Adaptive evolution of stress response genes in parasites aligns with host niche diversity.</title>
        <authorList>
            <person name="Hahn C."/>
            <person name="Resl P."/>
        </authorList>
    </citation>
    <scope>NUCLEOTIDE SEQUENCE [LARGE SCALE GENOMIC DNA]</scope>
    <source>
        <strain evidence="16">EGGRZ-B1_66</strain>
        <tissue evidence="16">Body</tissue>
    </source>
</reference>
<keyword evidence="11 12" id="KW-0424">Laminin EGF-like domain</keyword>
<feature type="disulfide bond" evidence="12">
    <location>
        <begin position="495"/>
        <end position="509"/>
    </location>
</feature>
<dbReference type="FunFam" id="2.10.25.10:FF:000242">
    <property type="entry name" value="Laminin subunit alpha 1"/>
    <property type="match status" value="1"/>
</dbReference>
<feature type="domain" description="Laminin EGF-like" evidence="14">
    <location>
        <begin position="962"/>
        <end position="1013"/>
    </location>
</feature>
<dbReference type="PROSITE" id="PS51117">
    <property type="entry name" value="LAMININ_NTER"/>
    <property type="match status" value="1"/>
</dbReference>
<dbReference type="InterPro" id="IPR008211">
    <property type="entry name" value="Laminin_N"/>
</dbReference>
<feature type="disulfide bond" evidence="12">
    <location>
        <begin position="1016"/>
        <end position="1033"/>
    </location>
</feature>
<dbReference type="InterPro" id="IPR002049">
    <property type="entry name" value="LE_dom"/>
</dbReference>
<feature type="domain" description="Laminin EGF-like" evidence="14">
    <location>
        <begin position="461"/>
        <end position="511"/>
    </location>
</feature>
<dbReference type="GO" id="GO:0005604">
    <property type="term" value="C:basement membrane"/>
    <property type="evidence" value="ECO:0007669"/>
    <property type="project" value="UniProtKB-SubCell"/>
</dbReference>
<dbReference type="AlphaFoldDB" id="A0ABD2QG99"/>
<keyword evidence="5" id="KW-0677">Repeat</keyword>
<feature type="disulfide bond" evidence="12">
    <location>
        <begin position="775"/>
        <end position="784"/>
    </location>
</feature>
<feature type="disulfide bond" evidence="12">
    <location>
        <begin position="707"/>
        <end position="719"/>
    </location>
</feature>
<keyword evidence="3" id="KW-0272">Extracellular matrix</keyword>
<feature type="disulfide bond" evidence="12">
    <location>
        <begin position="1014"/>
        <end position="1026"/>
    </location>
</feature>
<dbReference type="FunFam" id="2.10.25.10:FF:000011">
    <property type="entry name" value="Cadherin EGF LAG seven-pass G-type receptor"/>
    <property type="match status" value="1"/>
</dbReference>
<dbReference type="Gene3D" id="2.60.120.260">
    <property type="entry name" value="Galactose-binding domain-like"/>
    <property type="match status" value="1"/>
</dbReference>
<dbReference type="Pfam" id="PF00053">
    <property type="entry name" value="EGF_laminin"/>
    <property type="match status" value="12"/>
</dbReference>
<dbReference type="PRINTS" id="PR00011">
    <property type="entry name" value="EGFLAMININ"/>
</dbReference>
<evidence type="ECO:0000256" key="9">
    <source>
        <dbReference type="ARBA" id="ARBA00023157"/>
    </source>
</evidence>
<dbReference type="FunFam" id="2.10.25.10:FF:000082">
    <property type="entry name" value="Laminin subunit alpha 1"/>
    <property type="match status" value="1"/>
</dbReference>
<keyword evidence="2" id="KW-0964">Secreted</keyword>
<dbReference type="InterPro" id="IPR056863">
    <property type="entry name" value="LMN_ATRN_NET-like_EGF"/>
</dbReference>
<evidence type="ECO:0000256" key="1">
    <source>
        <dbReference type="ARBA" id="ARBA00004302"/>
    </source>
</evidence>
<evidence type="ECO:0000256" key="2">
    <source>
        <dbReference type="ARBA" id="ARBA00022525"/>
    </source>
</evidence>
<dbReference type="SMART" id="SM00136">
    <property type="entry name" value="LamNT"/>
    <property type="match status" value="1"/>
</dbReference>
<keyword evidence="6" id="KW-0084">Basement membrane</keyword>
<feature type="domain" description="Laminin N-terminal" evidence="15">
    <location>
        <begin position="36"/>
        <end position="274"/>
    </location>
</feature>
<evidence type="ECO:0000259" key="15">
    <source>
        <dbReference type="PROSITE" id="PS51117"/>
    </source>
</evidence>
<dbReference type="CDD" id="cd00055">
    <property type="entry name" value="EGF_Lam"/>
    <property type="match status" value="11"/>
</dbReference>
<dbReference type="FunFam" id="2.10.25.10:FF:000135">
    <property type="entry name" value="Laminin subunit beta 4"/>
    <property type="match status" value="1"/>
</dbReference>
<feature type="domain" description="Laminin EGF-like" evidence="14">
    <location>
        <begin position="800"/>
        <end position="847"/>
    </location>
</feature>
<comment type="caution">
    <text evidence="16">The sequence shown here is derived from an EMBL/GenBank/DDBJ whole genome shotgun (WGS) entry which is preliminary data.</text>
</comment>
<evidence type="ECO:0000256" key="8">
    <source>
        <dbReference type="ARBA" id="ARBA00023054"/>
    </source>
</evidence>
<feature type="disulfide bond" evidence="12">
    <location>
        <begin position="1047"/>
        <end position="1061"/>
    </location>
</feature>
<dbReference type="SMART" id="SM00181">
    <property type="entry name" value="EGF"/>
    <property type="match status" value="8"/>
</dbReference>
<name>A0ABD2QG99_9PLAT</name>
<feature type="disulfide bond" evidence="12">
    <location>
        <begin position="1086"/>
        <end position="1095"/>
    </location>
</feature>
<dbReference type="Pfam" id="PF00055">
    <property type="entry name" value="Laminin_N"/>
    <property type="match status" value="1"/>
</dbReference>
<dbReference type="InterPro" id="IPR050440">
    <property type="entry name" value="Laminin/Netrin_ECM"/>
</dbReference>
<feature type="disulfide bond" evidence="12">
    <location>
        <begin position="514"/>
        <end position="531"/>
    </location>
</feature>
<comment type="subcellular location">
    <subcellularLocation>
        <location evidence="1">Secreted</location>
        <location evidence="1">Extracellular space</location>
        <location evidence="1">Extracellular matrix</location>
        <location evidence="1">Basement membrane</location>
    </subcellularLocation>
</comment>
<organism evidence="16 17">
    <name type="scientific">Cichlidogyrus casuarinus</name>
    <dbReference type="NCBI Taxonomy" id="1844966"/>
    <lineage>
        <taxon>Eukaryota</taxon>
        <taxon>Metazoa</taxon>
        <taxon>Spiralia</taxon>
        <taxon>Lophotrochozoa</taxon>
        <taxon>Platyhelminthes</taxon>
        <taxon>Monogenea</taxon>
        <taxon>Monopisthocotylea</taxon>
        <taxon>Dactylogyridea</taxon>
        <taxon>Ancyrocephalidae</taxon>
        <taxon>Cichlidogyrus</taxon>
    </lineage>
</organism>
<feature type="disulfide bond" evidence="12">
    <location>
        <begin position="755"/>
        <end position="767"/>
    </location>
</feature>
<evidence type="ECO:0000313" key="17">
    <source>
        <dbReference type="Proteomes" id="UP001626550"/>
    </source>
</evidence>
<feature type="chain" id="PRO_5044837076" evidence="13">
    <location>
        <begin position="29"/>
        <end position="1147"/>
    </location>
</feature>
<feature type="domain" description="Laminin EGF-like" evidence="14">
    <location>
        <begin position="512"/>
        <end position="558"/>
    </location>
</feature>
<evidence type="ECO:0000259" key="14">
    <source>
        <dbReference type="PROSITE" id="PS50027"/>
    </source>
</evidence>
<dbReference type="PANTHER" id="PTHR10574:SF375">
    <property type="entry name" value="LAMININ SUBUNIT BETA-1"/>
    <property type="match status" value="1"/>
</dbReference>
<evidence type="ECO:0000256" key="7">
    <source>
        <dbReference type="ARBA" id="ARBA00022889"/>
    </source>
</evidence>
<keyword evidence="7" id="KW-0130">Cell adhesion</keyword>
<dbReference type="FunFam" id="2.10.25.10:FF:000065">
    <property type="entry name" value="Laminin subunit beta 1"/>
    <property type="match status" value="1"/>
</dbReference>
<feature type="domain" description="Laminin EGF-like" evidence="14">
    <location>
        <begin position="908"/>
        <end position="961"/>
    </location>
</feature>
<dbReference type="FunFam" id="2.10.25.10:FF:000209">
    <property type="entry name" value="Laminin subunit alpha 5"/>
    <property type="match status" value="1"/>
</dbReference>
<feature type="disulfide bond" evidence="12">
    <location>
        <begin position="932"/>
        <end position="941"/>
    </location>
</feature>
<dbReference type="SMART" id="SM00180">
    <property type="entry name" value="EGF_Lam"/>
    <property type="match status" value="13"/>
</dbReference>
<feature type="domain" description="Laminin EGF-like" evidence="14">
    <location>
        <begin position="402"/>
        <end position="460"/>
    </location>
</feature>
<sequence length="1147" mass="127592">MDVSKMRIKSMYINSVIIFSILLPFSQSYQPHFACENTICHPVAGDLLVGREGQLEVTSTCGLDRVESYCIVTPTNPTDCRECASMQPYNAITNPESHTIDNVVARNPPDTNRWWQSKNFEKNVSIQVNLETQFQLLSTILRFKTYRPAAMFLERSDNFGQTWHKYQYFSSNCRADFPAIPQGTRTKLEDVICTDLYSSMTPSANGTVSFVVAPTELRMGHEQYSDPLQKSLAVTTLRATFTRFHSLGDFSLDPNPTNQRKYYYALYEWNVKGQCSCFGHAQRCKPKSPYEVPRNAKVYGVCECVHDTAGDNCDDCKGFYRNRPWKPANIDNSNKCEKCICHDHADECYFNDFAWDNSGEVNGTNCVNCKHNTAGIQCDECKFGYYRNPSVPINHPDTCLKCNCYEGGLRDLNNMCEQYGVGGRTPSQCICKDNVDGLQCDICKTGFYDFDPKLDKGCKPCQCHMIGTADNDGCDKRTGACKCKRFVTGLNCDECERGFFNLTSSPLGCQECNCSPVGSLGDECDRKSGQCTCKPHFLGRDCAKLEDGHYIDTGTGIPLSPDRTEIPIRPVPDQKYPYNFKPASPWAMNIEIIHDNWKKCAPQSFRPDMSRNNQDWDKGKIILNEVCFESDKKVTLVVTPIRKGAGEVVIDELLLIPITDDLRYLEPEKCEPYREDWKRGYRVPDECVRYFSSGIDGILPSGEVKPCECHKTGSVAIKCNPATGQCECKPGVTGRTCDKCMPNYINLGAEGCTACNCSAVGSIKTQCDESGKCQCREGVVGQKCDRCPDGSFRFPYCDLCSCNGLATTCDQDTGECIDCAENTGGFNCEKCKTGFYGDPLNGYPCKPCACPTQEINNAETCSHNLNTVPGQPNIFCTCLPGYIGLTCNQCAENYYGNANDKNVGCKQCDCNGNHDPSQRSSCDPVTGFCTTCTKDTIGEKCEKCRMGFYGNATDPATGCRSCACNPQGTKPDSPNGCDPETGQCDCKPFVTGARCFECMPNYFNIASENGCQPCQCDIRGSIDKSCDQKEGQCRCRQGRTGRRCDKCPKGFYGNPNEDNGCRPCQCNINGAQYTDRCNTDTGQCICRTGVSGIACDMCDRGTEGDLPYCQPCGECWNYWDTQLQAYQGEYSWHLCKFLYLLHHSSSK</sequence>
<dbReference type="SUPFAM" id="SSF57196">
    <property type="entry name" value="EGF/Laminin"/>
    <property type="match status" value="12"/>
</dbReference>
<feature type="disulfide bond" evidence="12">
    <location>
        <begin position="728"/>
        <end position="737"/>
    </location>
</feature>
<gene>
    <name evidence="16" type="primary">LAMB1</name>
    <name evidence="16" type="ORF">Ciccas_002993</name>
</gene>
<feature type="disulfide bond" evidence="12">
    <location>
        <begin position="819"/>
        <end position="828"/>
    </location>
</feature>
<accession>A0ABD2QG99</accession>
<evidence type="ECO:0000256" key="4">
    <source>
        <dbReference type="ARBA" id="ARBA00022729"/>
    </source>
</evidence>
<feature type="signal peptide" evidence="13">
    <location>
        <begin position="1"/>
        <end position="28"/>
    </location>
</feature>
<keyword evidence="8" id="KW-0175">Coiled coil</keyword>
<feature type="disulfide bond" evidence="12">
    <location>
        <begin position="831"/>
        <end position="845"/>
    </location>
</feature>
<feature type="disulfide bond" evidence="12">
    <location>
        <begin position="431"/>
        <end position="440"/>
    </location>
</feature>
<dbReference type="Gene3D" id="2.10.25.10">
    <property type="entry name" value="Laminin"/>
    <property type="match status" value="11"/>
</dbReference>
<evidence type="ECO:0000256" key="10">
    <source>
        <dbReference type="ARBA" id="ARBA00023180"/>
    </source>
</evidence>
<evidence type="ECO:0000256" key="11">
    <source>
        <dbReference type="ARBA" id="ARBA00023292"/>
    </source>
</evidence>